<dbReference type="GO" id="GO:0016491">
    <property type="term" value="F:oxidoreductase activity"/>
    <property type="evidence" value="ECO:0007669"/>
    <property type="project" value="UniProtKB-KW"/>
</dbReference>
<organism evidence="4 5">
    <name type="scientific">Marinirhabdus gelatinilytica</name>
    <dbReference type="NCBI Taxonomy" id="1703343"/>
    <lineage>
        <taxon>Bacteria</taxon>
        <taxon>Pseudomonadati</taxon>
        <taxon>Bacteroidota</taxon>
        <taxon>Flavobacteriia</taxon>
        <taxon>Flavobacteriales</taxon>
        <taxon>Flavobacteriaceae</taxon>
    </lineage>
</organism>
<keyword evidence="1" id="KW-0479">Metal-binding</keyword>
<dbReference type="EMBL" id="QRAO01000001">
    <property type="protein sequence ID" value="RDK88452.1"/>
    <property type="molecule type" value="Genomic_DNA"/>
</dbReference>
<sequence length="368" mass="40828">MVTFVPQKYNDYNLKMGKSDKIIVGISIGDLNGIGSETVLKTFQDARMLEFCTPVIFASVKLMSFFKKTFSLDVPVYGIDSLDKIAHKKVNVFNVWKEQVDINFGKEEKHIGAYAIKSLEASVQALKEGQIDVLVTAPINKSNVQSESFNFPGHTDYLARELEGESLMLMVSNNLRVGLLTDHVAVKDISATITRELIEKKINTIHKTLIQDFGIPRPKIAVLGINPHIGDNGVIGKEDDEVLIPTLTNLRNNGKLVFGPYAADSFFGSSNYKNFDVIIASYHDQGLIPFKTLAFGTGVNFTAGLSKVRTSPDHGTAFDVAGKGVADHESFKQAVYTAIDIFQKRNEYEEISENPLQTNKRKPFSKKK</sequence>
<dbReference type="Proteomes" id="UP000255317">
    <property type="component" value="Unassembled WGS sequence"/>
</dbReference>
<evidence type="ECO:0000256" key="1">
    <source>
        <dbReference type="ARBA" id="ARBA00022723"/>
    </source>
</evidence>
<accession>A0A370QJC6</accession>
<name>A0A370QJC6_9FLAO</name>
<keyword evidence="3" id="KW-0520">NAD</keyword>
<reference evidence="4 5" key="1">
    <citation type="submission" date="2018-07" db="EMBL/GenBank/DDBJ databases">
        <title>Genomic Encyclopedia of Type Strains, Phase IV (KMG-IV): sequencing the most valuable type-strain genomes for metagenomic binning, comparative biology and taxonomic classification.</title>
        <authorList>
            <person name="Goeker M."/>
        </authorList>
    </citation>
    <scope>NUCLEOTIDE SEQUENCE [LARGE SCALE GENOMIC DNA]</scope>
    <source>
        <strain evidence="4 5">DSM 101478</strain>
    </source>
</reference>
<dbReference type="Gene3D" id="3.40.718.10">
    <property type="entry name" value="Isopropylmalate Dehydrogenase"/>
    <property type="match status" value="1"/>
</dbReference>
<dbReference type="PANTHER" id="PTHR30004">
    <property type="entry name" value="4-HYDROXYTHREONINE-4-PHOSPHATE DEHYDROGENASE"/>
    <property type="match status" value="1"/>
</dbReference>
<dbReference type="GO" id="GO:0046872">
    <property type="term" value="F:metal ion binding"/>
    <property type="evidence" value="ECO:0007669"/>
    <property type="project" value="UniProtKB-KW"/>
</dbReference>
<dbReference type="GO" id="GO:0051287">
    <property type="term" value="F:NAD binding"/>
    <property type="evidence" value="ECO:0007669"/>
    <property type="project" value="InterPro"/>
</dbReference>
<keyword evidence="5" id="KW-1185">Reference proteome</keyword>
<dbReference type="AlphaFoldDB" id="A0A370QJC6"/>
<evidence type="ECO:0000313" key="5">
    <source>
        <dbReference type="Proteomes" id="UP000255317"/>
    </source>
</evidence>
<dbReference type="NCBIfam" id="TIGR00557">
    <property type="entry name" value="pdxA"/>
    <property type="match status" value="1"/>
</dbReference>
<dbReference type="Pfam" id="PF04166">
    <property type="entry name" value="PdxA"/>
    <property type="match status" value="1"/>
</dbReference>
<evidence type="ECO:0000256" key="2">
    <source>
        <dbReference type="ARBA" id="ARBA00023002"/>
    </source>
</evidence>
<dbReference type="InterPro" id="IPR005255">
    <property type="entry name" value="PdxA_fam"/>
</dbReference>
<proteinExistence type="predicted"/>
<gene>
    <name evidence="4" type="ORF">C8D94_101324</name>
</gene>
<comment type="caution">
    <text evidence="4">The sequence shown here is derived from an EMBL/GenBank/DDBJ whole genome shotgun (WGS) entry which is preliminary data.</text>
</comment>
<evidence type="ECO:0000256" key="3">
    <source>
        <dbReference type="ARBA" id="ARBA00023027"/>
    </source>
</evidence>
<evidence type="ECO:0000313" key="4">
    <source>
        <dbReference type="EMBL" id="RDK88452.1"/>
    </source>
</evidence>
<dbReference type="SUPFAM" id="SSF53659">
    <property type="entry name" value="Isocitrate/Isopropylmalate dehydrogenase-like"/>
    <property type="match status" value="1"/>
</dbReference>
<keyword evidence="2" id="KW-0560">Oxidoreductase</keyword>
<protein>
    <submittedName>
        <fullName evidence="4">4-hydroxythreonine-4-phosphate dehydrogenase</fullName>
    </submittedName>
</protein>
<dbReference type="PANTHER" id="PTHR30004:SF6">
    <property type="entry name" value="D-THREONATE 4-PHOSPHATE DEHYDROGENASE"/>
    <property type="match status" value="1"/>
</dbReference>